<comment type="caution">
    <text evidence="1">The sequence shown here is derived from an EMBL/GenBank/DDBJ whole genome shotgun (WGS) entry which is preliminary data.</text>
</comment>
<name>X1K4F5_9ZZZZ</name>
<reference evidence="1" key="1">
    <citation type="journal article" date="2014" name="Front. Microbiol.">
        <title>High frequency of phylogenetically diverse reductive dehalogenase-homologous genes in deep subseafloor sedimentary metagenomes.</title>
        <authorList>
            <person name="Kawai M."/>
            <person name="Futagami T."/>
            <person name="Toyoda A."/>
            <person name="Takaki Y."/>
            <person name="Nishi S."/>
            <person name="Hori S."/>
            <person name="Arai W."/>
            <person name="Tsubouchi T."/>
            <person name="Morono Y."/>
            <person name="Uchiyama I."/>
            <person name="Ito T."/>
            <person name="Fujiyama A."/>
            <person name="Inagaki F."/>
            <person name="Takami H."/>
        </authorList>
    </citation>
    <scope>NUCLEOTIDE SEQUENCE</scope>
    <source>
        <strain evidence="1">Expedition CK06-06</strain>
    </source>
</reference>
<dbReference type="Gene3D" id="1.10.3090.10">
    <property type="entry name" value="cca-adding enzyme, domain 2"/>
    <property type="match status" value="1"/>
</dbReference>
<dbReference type="EMBL" id="BARU01038482">
    <property type="protein sequence ID" value="GAH85149.1"/>
    <property type="molecule type" value="Genomic_DNA"/>
</dbReference>
<dbReference type="SUPFAM" id="SSF81891">
    <property type="entry name" value="Poly A polymerase C-terminal region-like"/>
    <property type="match status" value="1"/>
</dbReference>
<protein>
    <submittedName>
        <fullName evidence="1">Uncharacterized protein</fullName>
    </submittedName>
</protein>
<evidence type="ECO:0000313" key="1">
    <source>
        <dbReference type="EMBL" id="GAH85149.1"/>
    </source>
</evidence>
<dbReference type="AlphaFoldDB" id="X1K4F5"/>
<proteinExistence type="predicted"/>
<organism evidence="1">
    <name type="scientific">marine sediment metagenome</name>
    <dbReference type="NCBI Taxonomy" id="412755"/>
    <lineage>
        <taxon>unclassified sequences</taxon>
        <taxon>metagenomes</taxon>
        <taxon>ecological metagenomes</taxon>
    </lineage>
</organism>
<accession>X1K4F5</accession>
<feature type="non-terminal residue" evidence="1">
    <location>
        <position position="91"/>
    </location>
</feature>
<gene>
    <name evidence="1" type="ORF">S03H2_59811</name>
</gene>
<sequence>MSYSEKYPEKVLRRAEELNVLHRLHPALKGNGWLAEKFEQARQLNYPNLPPVGLYLALLAYPLTNEESEHLISRLRLPKPLAQTLRDTINL</sequence>